<protein>
    <recommendedName>
        <fullName evidence="11">Sensory/regulatory protein RpfC</fullName>
        <ecNumber evidence="3">2.7.13.3</ecNumber>
    </recommendedName>
</protein>
<evidence type="ECO:0000256" key="11">
    <source>
        <dbReference type="ARBA" id="ARBA00068150"/>
    </source>
</evidence>
<evidence type="ECO:0000256" key="4">
    <source>
        <dbReference type="ARBA" id="ARBA00022553"/>
    </source>
</evidence>
<proteinExistence type="predicted"/>
<evidence type="ECO:0000259" key="17">
    <source>
        <dbReference type="PROSITE" id="PS50110"/>
    </source>
</evidence>
<dbReference type="Proteomes" id="UP000471640">
    <property type="component" value="Unassembled WGS sequence"/>
</dbReference>
<keyword evidence="6" id="KW-0547">Nucleotide-binding</keyword>
<dbReference type="SUPFAM" id="SSF52172">
    <property type="entry name" value="CheY-like"/>
    <property type="match status" value="2"/>
</dbReference>
<gene>
    <name evidence="20" type="ORF">G3480_16775</name>
</gene>
<keyword evidence="15" id="KW-0472">Membrane</keyword>
<dbReference type="PROSITE" id="PS50894">
    <property type="entry name" value="HPT"/>
    <property type="match status" value="1"/>
</dbReference>
<dbReference type="Gene3D" id="3.40.50.2300">
    <property type="match status" value="2"/>
</dbReference>
<keyword evidence="7" id="KW-0418">Kinase</keyword>
<dbReference type="SUPFAM" id="SSF55874">
    <property type="entry name" value="ATPase domain of HSP90 chaperone/DNA topoisomerase II/histidine kinase"/>
    <property type="match status" value="1"/>
</dbReference>
<dbReference type="PROSITE" id="PS50109">
    <property type="entry name" value="HIS_KIN"/>
    <property type="match status" value="1"/>
</dbReference>
<keyword evidence="5" id="KW-0808">Transferase</keyword>
<dbReference type="CDD" id="cd17546">
    <property type="entry name" value="REC_hyHK_CKI1_RcsC-like"/>
    <property type="match status" value="1"/>
</dbReference>
<dbReference type="PRINTS" id="PR00344">
    <property type="entry name" value="BCTRLSENSOR"/>
</dbReference>
<dbReference type="Pfam" id="PF01627">
    <property type="entry name" value="Hpt"/>
    <property type="match status" value="1"/>
</dbReference>
<dbReference type="CDD" id="cd00082">
    <property type="entry name" value="HisKA"/>
    <property type="match status" value="1"/>
</dbReference>
<keyword evidence="15" id="KW-0812">Transmembrane</keyword>
<feature type="region of interest" description="Disordered" evidence="14">
    <location>
        <begin position="843"/>
        <end position="876"/>
    </location>
</feature>
<evidence type="ECO:0000256" key="9">
    <source>
        <dbReference type="ARBA" id="ARBA00023012"/>
    </source>
</evidence>
<dbReference type="RefSeq" id="WP_164655037.1">
    <property type="nucleotide sequence ID" value="NZ_JAAIJR010000075.1"/>
</dbReference>
<dbReference type="InterPro" id="IPR003661">
    <property type="entry name" value="HisK_dim/P_dom"/>
</dbReference>
<dbReference type="SMART" id="SM00448">
    <property type="entry name" value="REC"/>
    <property type="match status" value="2"/>
</dbReference>
<dbReference type="InterPro" id="IPR036641">
    <property type="entry name" value="HPT_dom_sf"/>
</dbReference>
<keyword evidence="8" id="KW-0067">ATP-binding</keyword>
<dbReference type="SMART" id="SM00388">
    <property type="entry name" value="HisKA"/>
    <property type="match status" value="1"/>
</dbReference>
<evidence type="ECO:0000259" key="18">
    <source>
        <dbReference type="PROSITE" id="PS50885"/>
    </source>
</evidence>
<dbReference type="InterPro" id="IPR011006">
    <property type="entry name" value="CheY-like_superfamily"/>
</dbReference>
<dbReference type="Gene3D" id="6.10.340.10">
    <property type="match status" value="1"/>
</dbReference>
<dbReference type="EMBL" id="JAAIJR010000075">
    <property type="protein sequence ID" value="NEX21939.1"/>
    <property type="molecule type" value="Genomic_DNA"/>
</dbReference>
<feature type="domain" description="HAMP" evidence="18">
    <location>
        <begin position="251"/>
        <end position="304"/>
    </location>
</feature>
<dbReference type="PROSITE" id="PS50110">
    <property type="entry name" value="RESPONSE_REGULATORY"/>
    <property type="match status" value="2"/>
</dbReference>
<dbReference type="SMART" id="SM00304">
    <property type="entry name" value="HAMP"/>
    <property type="match status" value="1"/>
</dbReference>
<name>A0A6P1DW71_9GAMM</name>
<dbReference type="SUPFAM" id="SSF47226">
    <property type="entry name" value="Histidine-containing phosphotransfer domain, HPT domain"/>
    <property type="match status" value="1"/>
</dbReference>
<dbReference type="Gene3D" id="1.10.287.130">
    <property type="match status" value="1"/>
</dbReference>
<feature type="domain" description="Response regulatory" evidence="17">
    <location>
        <begin position="720"/>
        <end position="839"/>
    </location>
</feature>
<evidence type="ECO:0000259" key="16">
    <source>
        <dbReference type="PROSITE" id="PS50109"/>
    </source>
</evidence>
<feature type="modified residue" description="4-aspartylphosphate" evidence="13">
    <location>
        <position position="631"/>
    </location>
</feature>
<feature type="domain" description="HPt" evidence="19">
    <location>
        <begin position="882"/>
        <end position="978"/>
    </location>
</feature>
<evidence type="ECO:0000256" key="8">
    <source>
        <dbReference type="ARBA" id="ARBA00022840"/>
    </source>
</evidence>
<evidence type="ECO:0000256" key="10">
    <source>
        <dbReference type="ARBA" id="ARBA00064003"/>
    </source>
</evidence>
<feature type="domain" description="Histidine kinase" evidence="16">
    <location>
        <begin position="333"/>
        <end position="558"/>
    </location>
</feature>
<feature type="modified residue" description="4-aspartylphosphate" evidence="13">
    <location>
        <position position="772"/>
    </location>
</feature>
<dbReference type="EC" id="2.7.13.3" evidence="3"/>
<evidence type="ECO:0000313" key="20">
    <source>
        <dbReference type="EMBL" id="NEX21939.1"/>
    </source>
</evidence>
<evidence type="ECO:0000256" key="15">
    <source>
        <dbReference type="SAM" id="Phobius"/>
    </source>
</evidence>
<evidence type="ECO:0000256" key="14">
    <source>
        <dbReference type="SAM" id="MobiDB-lite"/>
    </source>
</evidence>
<dbReference type="Pfam" id="PF00512">
    <property type="entry name" value="HisKA"/>
    <property type="match status" value="1"/>
</dbReference>
<dbReference type="FunFam" id="1.10.287.130:FF:000002">
    <property type="entry name" value="Two-component osmosensing histidine kinase"/>
    <property type="match status" value="1"/>
</dbReference>
<dbReference type="SMART" id="SM00073">
    <property type="entry name" value="HPT"/>
    <property type="match status" value="1"/>
</dbReference>
<dbReference type="Pfam" id="PF00072">
    <property type="entry name" value="Response_reg"/>
    <property type="match status" value="2"/>
</dbReference>
<dbReference type="PANTHER" id="PTHR45339:SF5">
    <property type="entry name" value="HISTIDINE KINASE"/>
    <property type="match status" value="1"/>
</dbReference>
<organism evidence="20 21">
    <name type="scientific">Thiorhodococcus mannitoliphagus</name>
    <dbReference type="NCBI Taxonomy" id="329406"/>
    <lineage>
        <taxon>Bacteria</taxon>
        <taxon>Pseudomonadati</taxon>
        <taxon>Pseudomonadota</taxon>
        <taxon>Gammaproteobacteria</taxon>
        <taxon>Chromatiales</taxon>
        <taxon>Chromatiaceae</taxon>
        <taxon>Thiorhodococcus</taxon>
    </lineage>
</organism>
<dbReference type="GO" id="GO:0000155">
    <property type="term" value="F:phosphorelay sensor kinase activity"/>
    <property type="evidence" value="ECO:0007669"/>
    <property type="project" value="InterPro"/>
</dbReference>
<dbReference type="InterPro" id="IPR004358">
    <property type="entry name" value="Sig_transdc_His_kin-like_C"/>
</dbReference>
<feature type="transmembrane region" description="Helical" evidence="15">
    <location>
        <begin position="227"/>
        <end position="250"/>
    </location>
</feature>
<evidence type="ECO:0000256" key="13">
    <source>
        <dbReference type="PROSITE-ProRule" id="PRU00169"/>
    </source>
</evidence>
<dbReference type="SMART" id="SM00387">
    <property type="entry name" value="HATPase_c"/>
    <property type="match status" value="1"/>
</dbReference>
<evidence type="ECO:0000256" key="7">
    <source>
        <dbReference type="ARBA" id="ARBA00022777"/>
    </source>
</evidence>
<comment type="subcellular location">
    <subcellularLocation>
        <location evidence="2">Membrane</location>
    </subcellularLocation>
</comment>
<comment type="catalytic activity">
    <reaction evidence="1">
        <text>ATP + protein L-histidine = ADP + protein N-phospho-L-histidine.</text>
        <dbReference type="EC" id="2.7.13.3"/>
    </reaction>
</comment>
<comment type="caution">
    <text evidence="20">The sequence shown here is derived from an EMBL/GenBank/DDBJ whole genome shotgun (WGS) entry which is preliminary data.</text>
</comment>
<keyword evidence="4 13" id="KW-0597">Phosphoprotein</keyword>
<dbReference type="CDD" id="cd16922">
    <property type="entry name" value="HATPase_EvgS-ArcB-TorS-like"/>
    <property type="match status" value="1"/>
</dbReference>
<evidence type="ECO:0000259" key="19">
    <source>
        <dbReference type="PROSITE" id="PS50894"/>
    </source>
</evidence>
<dbReference type="GO" id="GO:0005886">
    <property type="term" value="C:plasma membrane"/>
    <property type="evidence" value="ECO:0007669"/>
    <property type="project" value="UniProtKB-SubCell"/>
</dbReference>
<dbReference type="InterPro" id="IPR008207">
    <property type="entry name" value="Sig_transdc_His_kin_Hpt_dom"/>
</dbReference>
<dbReference type="Gene3D" id="3.30.565.10">
    <property type="entry name" value="Histidine kinase-like ATPase, C-terminal domain"/>
    <property type="match status" value="1"/>
</dbReference>
<dbReference type="InterPro" id="IPR001789">
    <property type="entry name" value="Sig_transdc_resp-reg_receiver"/>
</dbReference>
<dbReference type="InterPro" id="IPR003594">
    <property type="entry name" value="HATPase_dom"/>
</dbReference>
<reference evidence="21" key="1">
    <citation type="journal article" date="2020" name="Microbiol. Resour. Announc.">
        <title>Draft Genome Sequences of Thiorhodococcus mannitoliphagus and Thiorhodococcus minor, Purple Sulfur Photosynthetic Bacteria in the Gammaproteobacterial Family Chromatiaceae.</title>
        <authorList>
            <person name="Aviles F.A."/>
            <person name="Meyer T.E."/>
            <person name="Kyndt J.A."/>
        </authorList>
    </citation>
    <scope>NUCLEOTIDE SEQUENCE [LARGE SCALE GENOMIC DNA]</scope>
    <source>
        <strain evidence="21">DSM 18266</strain>
    </source>
</reference>
<dbReference type="SUPFAM" id="SSF47384">
    <property type="entry name" value="Homodimeric domain of signal transducing histidine kinase"/>
    <property type="match status" value="1"/>
</dbReference>
<dbReference type="InterPro" id="IPR036890">
    <property type="entry name" value="HATPase_C_sf"/>
</dbReference>
<evidence type="ECO:0000256" key="12">
    <source>
        <dbReference type="PROSITE-ProRule" id="PRU00110"/>
    </source>
</evidence>
<evidence type="ECO:0000256" key="1">
    <source>
        <dbReference type="ARBA" id="ARBA00000085"/>
    </source>
</evidence>
<dbReference type="InterPro" id="IPR003660">
    <property type="entry name" value="HAMP_dom"/>
</dbReference>
<reference evidence="20 21" key="2">
    <citation type="submission" date="2020-02" db="EMBL/GenBank/DDBJ databases">
        <title>Genome sequences of Thiorhodococcus mannitoliphagus and Thiorhodococcus minor, purple sulfur photosynthetic bacteria in the gammaproteobacterial family, Chromatiaceae.</title>
        <authorList>
            <person name="Aviles F.A."/>
            <person name="Meyer T.E."/>
            <person name="Kyndt J.A."/>
        </authorList>
    </citation>
    <scope>NUCLEOTIDE SEQUENCE [LARGE SCALE GENOMIC DNA]</scope>
    <source>
        <strain evidence="20 21">DSM 18266</strain>
    </source>
</reference>
<evidence type="ECO:0000256" key="5">
    <source>
        <dbReference type="ARBA" id="ARBA00022679"/>
    </source>
</evidence>
<evidence type="ECO:0000256" key="3">
    <source>
        <dbReference type="ARBA" id="ARBA00012438"/>
    </source>
</evidence>
<dbReference type="FunFam" id="3.30.565.10:FF:000010">
    <property type="entry name" value="Sensor histidine kinase RcsC"/>
    <property type="match status" value="1"/>
</dbReference>
<evidence type="ECO:0000313" key="21">
    <source>
        <dbReference type="Proteomes" id="UP000471640"/>
    </source>
</evidence>
<dbReference type="AlphaFoldDB" id="A0A6P1DW71"/>
<dbReference type="InterPro" id="IPR005467">
    <property type="entry name" value="His_kinase_dom"/>
</dbReference>
<keyword evidence="15" id="KW-1133">Transmembrane helix</keyword>
<dbReference type="PROSITE" id="PS50885">
    <property type="entry name" value="HAMP"/>
    <property type="match status" value="1"/>
</dbReference>
<keyword evidence="9" id="KW-0902">Two-component regulatory system</keyword>
<keyword evidence="21" id="KW-1185">Reference proteome</keyword>
<dbReference type="PANTHER" id="PTHR45339">
    <property type="entry name" value="HYBRID SIGNAL TRANSDUCTION HISTIDINE KINASE J"/>
    <property type="match status" value="1"/>
</dbReference>
<dbReference type="Pfam" id="PF02518">
    <property type="entry name" value="HATPase_c"/>
    <property type="match status" value="1"/>
</dbReference>
<feature type="domain" description="Response regulatory" evidence="17">
    <location>
        <begin position="576"/>
        <end position="698"/>
    </location>
</feature>
<evidence type="ECO:0000256" key="2">
    <source>
        <dbReference type="ARBA" id="ARBA00004370"/>
    </source>
</evidence>
<dbReference type="Gene3D" id="1.20.120.160">
    <property type="entry name" value="HPT domain"/>
    <property type="match status" value="1"/>
</dbReference>
<dbReference type="GO" id="GO:0005524">
    <property type="term" value="F:ATP binding"/>
    <property type="evidence" value="ECO:0007669"/>
    <property type="project" value="UniProtKB-KW"/>
</dbReference>
<dbReference type="InterPro" id="IPR036097">
    <property type="entry name" value="HisK_dim/P_sf"/>
</dbReference>
<sequence>MKLSRLAILFSVALLLMLALNGVFTLLVAQSHRLLSQAQEHRQHALTLVLGLREESQMLGRLVALYANTADSRFLLYYYDILGIREGEKPTLPQENPMIYWGKVIAGEVEHQLPTDGTRQSLQDRMRSLGFNTAELAALNAVLAANESLKQLEQVAFAATQGLYDPLTERFVSDGEPDRGFALQLINSQTYNQAWLRLSESIETLLDLVDARTGAELTHARARLQDWIWASSIGFLLMIVFVGFGIRIIATHVLQPVKGLRTAAGQLAEGRYDARAGDLGGVEELQVLAAILDDMAHAISADIQHREAVQAELEAARAKAEAAARAKSRFLANMSHEIRTPMNAVIGMLHLALGTQLSDQQRDYVTKAQSAAKSLLGILNDILDFSKVEAGRLDLDLAPFQLEQIASEALLLVQQRAQEKGVELLFDAGGLWLIHEDGELIGDALRLRQVLTNLLSNAIKFTDSGHVRLILEQQQEDGDRLVIHFEVEDTGIGITEEQQARLFEEFTQADGSTTRKYGGTGLGLVISKRLVELMGGAMKVQSTPGKGSTFAFELTFQRARAARAPPQVLQDISRLRTLVVDDYPATRSLLAGLLSELSISHIDQCADGQCAVDHVTRAWSQGAPYDLLLLDWLMPTMDGGNVLEALRERAVPAPEMTIIISADDLGSIREFAEGLGATDFIGKPIMPRALLERIKALSSAEQKTPVKDAAPTSRDLAGMRVLLVEDNSLNQQLASELMRKRGVNVDVANNGAEALDRLTMLPPDHYALVLIDLQMPLLDGYEATERLRAQQRYKELPVVAMTAHAMADERQHGLKLGMQGYLAKPFEPEALYAILAQYQVADTSRAQRPESRPPRGPAAQHDDLPRIPGLDTRQGLRRVGGNESLYLDLLRKFATQYKDAQAKLEVDLDSRDWGSMMRYAHSLKGVAATLGMDEVAARALALERAAKTEDLGAPAKLRDFIQALDPMLHGLHKLAPARPASTPVISSTLATPHAAAQQIERIRVLLAEGDIEAADLWRTQSNAIAEFLPVTTMQRIGRAMERFDFDNALRLLDTLDERKKGA</sequence>
<evidence type="ECO:0000256" key="6">
    <source>
        <dbReference type="ARBA" id="ARBA00022741"/>
    </source>
</evidence>
<accession>A0A6P1DW71</accession>
<comment type="subunit">
    <text evidence="10">At low DSF concentrations, interacts with RpfF.</text>
</comment>
<feature type="modified residue" description="Phosphohistidine" evidence="12">
    <location>
        <position position="921"/>
    </location>
</feature>